<evidence type="ECO:0000313" key="2">
    <source>
        <dbReference type="EMBL" id="QYM77937.1"/>
    </source>
</evidence>
<dbReference type="Gene3D" id="3.10.129.10">
    <property type="entry name" value="Hotdog Thioesterase"/>
    <property type="match status" value="1"/>
</dbReference>
<dbReference type="Proteomes" id="UP000825051">
    <property type="component" value="Chromosome"/>
</dbReference>
<protein>
    <submittedName>
        <fullName evidence="2">Thioesterase domain-containing protein</fullName>
    </submittedName>
</protein>
<dbReference type="KEGG" id="ole:K0B96_11505"/>
<keyword evidence="3" id="KW-1185">Reference proteome</keyword>
<evidence type="ECO:0000259" key="1">
    <source>
        <dbReference type="Pfam" id="PF09500"/>
    </source>
</evidence>
<sequence length="152" mass="16123">MPAAVSPAGRLQAYLHRSIPLSAAMQVRVTHCEQGVVELTAPLSPNVNHRHTMFGGSISALALLAGWGAFHLALEASAVNAEIVIRHNTIDYVAPAAGDVTAHCAAVSDEERARFARTFRRLGKARMPLVVTLRCGSTVVARFHGDYAALAG</sequence>
<dbReference type="NCBIfam" id="TIGR02447">
    <property type="entry name" value="yiiD_Cterm"/>
    <property type="match status" value="1"/>
</dbReference>
<dbReference type="InterPro" id="IPR029069">
    <property type="entry name" value="HotDog_dom_sf"/>
</dbReference>
<name>A0A8F9TTR4_9BACT</name>
<accession>A0A8F9TTR4</accession>
<dbReference type="RefSeq" id="WP_220161041.1">
    <property type="nucleotide sequence ID" value="NZ_CP080507.1"/>
</dbReference>
<dbReference type="Pfam" id="PF09500">
    <property type="entry name" value="YiiD_C"/>
    <property type="match status" value="1"/>
</dbReference>
<dbReference type="SUPFAM" id="SSF54637">
    <property type="entry name" value="Thioesterase/thiol ester dehydrase-isomerase"/>
    <property type="match status" value="1"/>
</dbReference>
<evidence type="ECO:0000313" key="3">
    <source>
        <dbReference type="Proteomes" id="UP000825051"/>
    </source>
</evidence>
<dbReference type="EMBL" id="CP080507">
    <property type="protein sequence ID" value="QYM77937.1"/>
    <property type="molecule type" value="Genomic_DNA"/>
</dbReference>
<dbReference type="InterPro" id="IPR012660">
    <property type="entry name" value="YiiD_C"/>
</dbReference>
<proteinExistence type="predicted"/>
<reference evidence="2" key="1">
    <citation type="submission" date="2021-08" db="EMBL/GenBank/DDBJ databases">
        <title>Genome of a novel bacterium of the phylum Verrucomicrobia, Oleiharenicola sp. KSB-15.</title>
        <authorList>
            <person name="Chung J.-H."/>
            <person name="Ahn J.-H."/>
            <person name="Yoon Y."/>
            <person name="Kim D.-Y."/>
            <person name="An S.-H."/>
            <person name="Park I."/>
            <person name="Yeon J."/>
        </authorList>
    </citation>
    <scope>NUCLEOTIDE SEQUENCE</scope>
    <source>
        <strain evidence="2">KSB-15</strain>
    </source>
</reference>
<feature type="domain" description="Thioesterase putative" evidence="1">
    <location>
        <begin position="10"/>
        <end position="150"/>
    </location>
</feature>
<gene>
    <name evidence="2" type="ORF">K0B96_11505</name>
</gene>
<organism evidence="2 3">
    <name type="scientific">Horticoccus luteus</name>
    <dbReference type="NCBI Taxonomy" id="2862869"/>
    <lineage>
        <taxon>Bacteria</taxon>
        <taxon>Pseudomonadati</taxon>
        <taxon>Verrucomicrobiota</taxon>
        <taxon>Opitutia</taxon>
        <taxon>Opitutales</taxon>
        <taxon>Opitutaceae</taxon>
        <taxon>Horticoccus</taxon>
    </lineage>
</organism>
<dbReference type="AlphaFoldDB" id="A0A8F9TTR4"/>